<evidence type="ECO:0000313" key="4">
    <source>
        <dbReference type="EMBL" id="KMO36289.1"/>
    </source>
</evidence>
<reference evidence="4 5" key="1">
    <citation type="submission" date="2015-03" db="EMBL/GenBank/DDBJ databases">
        <title>Genome sequencing of Methylobacterium variabile DSM 16961.</title>
        <authorList>
            <person name="Chaudhry V."/>
            <person name="Patil P.B."/>
        </authorList>
    </citation>
    <scope>NUCLEOTIDE SEQUENCE [LARGE SCALE GENOMIC DNA]</scope>
    <source>
        <strain evidence="4 5">DSM 16961</strain>
    </source>
</reference>
<dbReference type="InterPro" id="IPR036709">
    <property type="entry name" value="Autotransporte_beta_dom_sf"/>
</dbReference>
<keyword evidence="2" id="KW-0732">Signal</keyword>
<organism evidence="4 5">
    <name type="scientific">Methylobacterium variabile</name>
    <dbReference type="NCBI Taxonomy" id="298794"/>
    <lineage>
        <taxon>Bacteria</taxon>
        <taxon>Pseudomonadati</taxon>
        <taxon>Pseudomonadota</taxon>
        <taxon>Alphaproteobacteria</taxon>
        <taxon>Hyphomicrobiales</taxon>
        <taxon>Methylobacteriaceae</taxon>
        <taxon>Methylobacterium</taxon>
    </lineage>
</organism>
<gene>
    <name evidence="4" type="ORF">VQ02_15665</name>
</gene>
<dbReference type="SUPFAM" id="SSF103515">
    <property type="entry name" value="Autotransporter"/>
    <property type="match status" value="1"/>
</dbReference>
<accession>A0A0J6SRH3</accession>
<feature type="compositionally biased region" description="Gly residues" evidence="1">
    <location>
        <begin position="1189"/>
        <end position="1199"/>
    </location>
</feature>
<sequence>MALLTGVSSMALTMGAMPSGAAAAERPTPVVVRGDNGERADDWLINFFGTLGHDSTPGKDGGGLSLPDVDTGAAAKNPAASIAAGSIGGAGGDGYERGANWRAGSVGGRGGPVFVTLTEALVGAGNQTAQLPRFWVYSRGGAGGDGQMTPGGGGDAGTVTMTLSSSIITQGTAFQGLRVTSAGGNAGHGGSSDSDAALLRRGGLGGEARLQLTRSAGVETAGERATAVLVESLGGAGSRKGNDAYSGHYATPGGAAGKASLDNAGRIATSGNYALGVLVQSLGGNGGIQDTTGGGYPGARGGDGGQVEVVNDGSVSTTGAYALGIVAQSVGGPGGKGGGKAFGTGGSGGAAAPGGDVTLTNRGLVTTRGKGATGLVAQSIGGGNALSALPLAALDVAGGASGGGESGGSFGLFFGNGGTGGRGASGKLASVVNDGGVVLTEGADAFGILAQSVGGSGGAGGATSIAGAFAAVALGGGGGGGGDGGKAYVSGLAGRIETFGAGATAVLAQSVGGGGGVGGEARGVAGGLGISYARSVGGSGGSGGNGGEARIENGMVVTTAGLAAAGLSALSIGGGGGVGGLDDAKSIAIPLVLPNGQSLPSIAITTAIGGTGGEGGNGAEASVTNDGTVTTFGARAVGLRALSVGGGGGIGGDAAGYALAVAPPGQAAVAAVSALGGTGGKGGDGAKAEIVNRGTVRTSGDSAFGIQAQSTGGGGGDGGGATAVGNALSLRQNITLTAAIGGGPQLKPLLDGNGRIQLDENGAIKLENPIDVADQGGGNGGSVKVVNHGLVETGGALATGILAQSVGGGGGTGGDATTLGGAGFAFDKTVDSLLKKLPLADNAALSLTVGGRGGRGGVGGDVAVTNHGTIRTSGSSAAGIVAQSVGGGGGTGGEVQGAATGKLDLKLTLGGAGGVGNRGGNVTVETVAGSRIETSGDGAHGIVARSIGGGGGSGGSVSARKEAMPDAVGTIWAQIKQAIGIKAYETWAADKKNKDDKEALDQFLKDIKDTDTYKGLASTIKNSDFGKALQSYSKSASDYLKEQKNSSVKLPDLSATLSVGGDGGQGSVGGGVSVTNAGSIATQGLLAYGIDAQSVGGGGGQGGLAFAVAANKTNVSGTLGGKGGSGNDGGTVAIVNSGTVVTADDMSYGLSAQSVGGGGGRGVAATLAGGAKPGGDGKDETRSFNLTVGGNGGEGGKGGDVTITNTGRVVTAGVAAHAIVAQSVGGGGGAFVAPVAKPVPASETNKAAAEKSDSEAAALVTALMSALGIERIAEPEPSGSVPKNSYAVTLGGSGGGGGQGGTVTVTQGGAVTTTGFGAFGLFAQSIGGGGGTAEAAAGPGGSKYTFGGGGAGGTASDGGRITATLGSGASVTTSGDAATAVMLQSIGGGGGYAGAHQAMGYAIPFLLREGSSGSGGAITATVESGAAIRTSGEQAHGLYAQSLGGGGGLIVQLSGLTSAAAEPPKGRALSKGKGGDITITSAGTIEALGRDAYAIFAQSGVQQTDGTLDPGRAGGAISVTAKGLVAGGSGAGAAIRIDGGGGNTITIDERAVVRAASDRAIVGSFADDRVVNRGTILGDIDLKGAGASGVDRVENGASDWHGALLRTRPDGIIAVGATGQVLNHAVLDIGGVGTLARTTITGEFRQLAGGRLLVDVAPTARDGALRSDLLVVSGAATLGGVVQPNVIGGLLPGQYTFLTAKSLGDTSATASGTVIQPGSIPISWAIVQAGTTLALSPQANFTAPSDMVLTSDQRAVAQALQNDWTVSAAGAQGRFAQFLKVGTTASYADALDEITPEANQYVLTDRTLDTRAGLKRAMSCPAFVGTGTLLREGECVWGRITGTRTSLFSSAEESGYRQTALSYQGGLQTEFSPDWFFGLSGAYTRAGQSGSDRITGNVSDAGDLSLALKHQVGPWLLAASANLGYSWQTNVRAIGIGGDTWLARSKSEVLTAGGRLRASYQFLFGDWYVKPYADLDVLYAHSPAYSETGAPAFNLDVGSLAKTLVAFSPNVEIGGRIDLDAGRWIRPYGTLGVTLLSDDHFTGIASFRGSGGLGAFATSSRIPDQLGEAGLGFQIGLGNGIELTGEYQAHVGDRYLSQTGTARMQVRF</sequence>
<comment type="caution">
    <text evidence="4">The sequence shown here is derived from an EMBL/GenBank/DDBJ whole genome shotgun (WGS) entry which is preliminary data.</text>
</comment>
<evidence type="ECO:0000313" key="5">
    <source>
        <dbReference type="Proteomes" id="UP000035955"/>
    </source>
</evidence>
<evidence type="ECO:0000259" key="3">
    <source>
        <dbReference type="PROSITE" id="PS51208"/>
    </source>
</evidence>
<feature type="chain" id="PRO_5005281365" evidence="2">
    <location>
        <begin position="24"/>
        <end position="2108"/>
    </location>
</feature>
<dbReference type="SMART" id="SM00869">
    <property type="entry name" value="Autotransporter"/>
    <property type="match status" value="1"/>
</dbReference>
<feature type="domain" description="Autotransporter" evidence="3">
    <location>
        <begin position="1829"/>
        <end position="2108"/>
    </location>
</feature>
<dbReference type="PROSITE" id="PS51208">
    <property type="entry name" value="AUTOTRANSPORTER"/>
    <property type="match status" value="1"/>
</dbReference>
<evidence type="ECO:0000256" key="2">
    <source>
        <dbReference type="SAM" id="SignalP"/>
    </source>
</evidence>
<name>A0A0J6SRH3_9HYPH</name>
<keyword evidence="5" id="KW-1185">Reference proteome</keyword>
<proteinExistence type="predicted"/>
<dbReference type="EMBL" id="LABY01000102">
    <property type="protein sequence ID" value="KMO36289.1"/>
    <property type="molecule type" value="Genomic_DNA"/>
</dbReference>
<evidence type="ECO:0000256" key="1">
    <source>
        <dbReference type="SAM" id="MobiDB-lite"/>
    </source>
</evidence>
<dbReference type="PATRIC" id="fig|298794.3.peg.123"/>
<feature type="region of interest" description="Disordered" evidence="1">
    <location>
        <begin position="1170"/>
        <end position="1200"/>
    </location>
</feature>
<dbReference type="Proteomes" id="UP000035955">
    <property type="component" value="Unassembled WGS sequence"/>
</dbReference>
<protein>
    <submittedName>
        <fullName evidence="4">Heme utilization protein</fullName>
    </submittedName>
</protein>
<feature type="signal peptide" evidence="2">
    <location>
        <begin position="1"/>
        <end position="23"/>
    </location>
</feature>
<dbReference type="InterPro" id="IPR005546">
    <property type="entry name" value="Autotransporte_beta"/>
</dbReference>